<name>A0ACB9JWZ6_9ASTR</name>
<proteinExistence type="predicted"/>
<organism evidence="1 2">
    <name type="scientific">Smallanthus sonchifolius</name>
    <dbReference type="NCBI Taxonomy" id="185202"/>
    <lineage>
        <taxon>Eukaryota</taxon>
        <taxon>Viridiplantae</taxon>
        <taxon>Streptophyta</taxon>
        <taxon>Embryophyta</taxon>
        <taxon>Tracheophyta</taxon>
        <taxon>Spermatophyta</taxon>
        <taxon>Magnoliopsida</taxon>
        <taxon>eudicotyledons</taxon>
        <taxon>Gunneridae</taxon>
        <taxon>Pentapetalae</taxon>
        <taxon>asterids</taxon>
        <taxon>campanulids</taxon>
        <taxon>Asterales</taxon>
        <taxon>Asteraceae</taxon>
        <taxon>Asteroideae</taxon>
        <taxon>Heliantheae alliance</taxon>
        <taxon>Millerieae</taxon>
        <taxon>Smallanthus</taxon>
    </lineage>
</organism>
<gene>
    <name evidence="1" type="ORF">L1987_05967</name>
</gene>
<comment type="caution">
    <text evidence="1">The sequence shown here is derived from an EMBL/GenBank/DDBJ whole genome shotgun (WGS) entry which is preliminary data.</text>
</comment>
<evidence type="ECO:0000313" key="2">
    <source>
        <dbReference type="Proteomes" id="UP001056120"/>
    </source>
</evidence>
<sequence>MTRTRARGGGRDGGRGGGHAGPQPKSSANGRRTRQKKPIREDTPPVVNETNSVHSDERVMLEPAVKEAIVDEKCKEKVGSRGTTRKDNKPKTVFSSDEDSDGVLVRYSARVNLTTFWAAVELNGKLYDEREKVRQSKPKKTRVNNNSNGKRFWDSNHKPSEEKFKVEGRHSKGENSYEISDFRHIASHCPKGKSNDSGKEEPSDANANDKPKAKGRAYNISMKAMDHPKDVSGTF</sequence>
<accession>A0ACB9JWZ6</accession>
<reference evidence="2" key="1">
    <citation type="journal article" date="2022" name="Mol. Ecol. Resour.">
        <title>The genomes of chicory, endive, great burdock and yacon provide insights into Asteraceae palaeo-polyploidization history and plant inulin production.</title>
        <authorList>
            <person name="Fan W."/>
            <person name="Wang S."/>
            <person name="Wang H."/>
            <person name="Wang A."/>
            <person name="Jiang F."/>
            <person name="Liu H."/>
            <person name="Zhao H."/>
            <person name="Xu D."/>
            <person name="Zhang Y."/>
        </authorList>
    </citation>
    <scope>NUCLEOTIDE SEQUENCE [LARGE SCALE GENOMIC DNA]</scope>
    <source>
        <strain evidence="2">cv. Yunnan</strain>
    </source>
</reference>
<dbReference type="EMBL" id="CM042019">
    <property type="protein sequence ID" value="KAI3824507.1"/>
    <property type="molecule type" value="Genomic_DNA"/>
</dbReference>
<dbReference type="Proteomes" id="UP001056120">
    <property type="component" value="Linkage Group LG02"/>
</dbReference>
<reference evidence="1 2" key="2">
    <citation type="journal article" date="2022" name="Mol. Ecol. Resour.">
        <title>The genomes of chicory, endive, great burdock and yacon provide insights into Asteraceae paleo-polyploidization history and plant inulin production.</title>
        <authorList>
            <person name="Fan W."/>
            <person name="Wang S."/>
            <person name="Wang H."/>
            <person name="Wang A."/>
            <person name="Jiang F."/>
            <person name="Liu H."/>
            <person name="Zhao H."/>
            <person name="Xu D."/>
            <person name="Zhang Y."/>
        </authorList>
    </citation>
    <scope>NUCLEOTIDE SEQUENCE [LARGE SCALE GENOMIC DNA]</scope>
    <source>
        <strain evidence="2">cv. Yunnan</strain>
        <tissue evidence="1">Leaves</tissue>
    </source>
</reference>
<keyword evidence="2" id="KW-1185">Reference proteome</keyword>
<protein>
    <submittedName>
        <fullName evidence="1">Uncharacterized protein</fullName>
    </submittedName>
</protein>
<evidence type="ECO:0000313" key="1">
    <source>
        <dbReference type="EMBL" id="KAI3824507.1"/>
    </source>
</evidence>